<protein>
    <submittedName>
        <fullName evidence="1">Uncharacterized protein</fullName>
    </submittedName>
</protein>
<sequence>MQVLVSFYYSLCPVALCLRTKHMKNRLQELLNDFMRISLFPSVLLPKYLGGNVHYYDGTDADALRIVERMPHVMISRYPENAAKLSLEEAVNKAREQLIAAFEKKYGTYTPLEENVQVEQDDDEAMLRRIIANLKVKMENDRYYVLPVVMVVIPND</sequence>
<dbReference type="STRING" id="44252.DJ90_6014"/>
<dbReference type="Proteomes" id="UP000029278">
    <property type="component" value="Unassembled WGS sequence"/>
</dbReference>
<dbReference type="AlphaFoldDB" id="A0A090Y5R9"/>
<accession>A0A090Y5R9</accession>
<gene>
    <name evidence="1" type="ORF">DJ90_6014</name>
</gene>
<name>A0A090Y5R9_PAEMA</name>
<evidence type="ECO:0000313" key="1">
    <source>
        <dbReference type="EMBL" id="KFM93819.1"/>
    </source>
</evidence>
<evidence type="ECO:0000313" key="2">
    <source>
        <dbReference type="Proteomes" id="UP000029278"/>
    </source>
</evidence>
<comment type="caution">
    <text evidence="1">The sequence shown here is derived from an EMBL/GenBank/DDBJ whole genome shotgun (WGS) entry which is preliminary data.</text>
</comment>
<dbReference type="HOGENOM" id="CLU_1684841_0_0_9"/>
<proteinExistence type="predicted"/>
<organism evidence="1 2">
    <name type="scientific">Paenibacillus macerans</name>
    <name type="common">Bacillus macerans</name>
    <dbReference type="NCBI Taxonomy" id="44252"/>
    <lineage>
        <taxon>Bacteria</taxon>
        <taxon>Bacillati</taxon>
        <taxon>Bacillota</taxon>
        <taxon>Bacilli</taxon>
        <taxon>Bacillales</taxon>
        <taxon>Paenibacillaceae</taxon>
        <taxon>Paenibacillus</taxon>
    </lineage>
</organism>
<dbReference type="EMBL" id="JMQA01000051">
    <property type="protein sequence ID" value="KFM93819.1"/>
    <property type="molecule type" value="Genomic_DNA"/>
</dbReference>
<keyword evidence="2" id="KW-1185">Reference proteome</keyword>
<dbReference type="GeneID" id="77010137"/>
<reference evidence="1 2" key="1">
    <citation type="submission" date="2014-04" db="EMBL/GenBank/DDBJ databases">
        <authorList>
            <person name="Bishop-Lilly K.A."/>
            <person name="Broomall S.M."/>
            <person name="Chain P.S."/>
            <person name="Chertkov O."/>
            <person name="Coyne S.R."/>
            <person name="Daligault H.E."/>
            <person name="Davenport K.W."/>
            <person name="Erkkila T."/>
            <person name="Frey K.G."/>
            <person name="Gibbons H.S."/>
            <person name="Gu W."/>
            <person name="Jaissle J."/>
            <person name="Johnson S.L."/>
            <person name="Koroleva G.I."/>
            <person name="Ladner J.T."/>
            <person name="Lo C.-C."/>
            <person name="Minogue T.D."/>
            <person name="Munk C."/>
            <person name="Palacios G.F."/>
            <person name="Redden C.L."/>
            <person name="Rosenzweig C.N."/>
            <person name="Scholz M.B."/>
            <person name="Teshima H."/>
            <person name="Xu Y."/>
        </authorList>
    </citation>
    <scope>NUCLEOTIDE SEQUENCE [LARGE SCALE GENOMIC DNA]</scope>
    <source>
        <strain evidence="1 2">8244</strain>
    </source>
</reference>
<dbReference type="PATRIC" id="fig|44252.3.peg.5966"/>
<dbReference type="RefSeq" id="WP_036626976.1">
    <property type="nucleotide sequence ID" value="NZ_JAKOBR010000134.1"/>
</dbReference>
<dbReference type="OrthoDB" id="2379109at2"/>